<feature type="chain" id="PRO_5046752915" description="Ig-like domain-containing protein" evidence="1">
    <location>
        <begin position="43"/>
        <end position="192"/>
    </location>
</feature>
<evidence type="ECO:0000313" key="3">
    <source>
        <dbReference type="Proteomes" id="UP001595872"/>
    </source>
</evidence>
<proteinExistence type="predicted"/>
<evidence type="ECO:0000256" key="1">
    <source>
        <dbReference type="SAM" id="SignalP"/>
    </source>
</evidence>
<evidence type="ECO:0000313" key="2">
    <source>
        <dbReference type="EMBL" id="MFC4907392.1"/>
    </source>
</evidence>
<evidence type="ECO:0008006" key="4">
    <source>
        <dbReference type="Google" id="ProtNLM"/>
    </source>
</evidence>
<dbReference type="Proteomes" id="UP001595872">
    <property type="component" value="Unassembled WGS sequence"/>
</dbReference>
<keyword evidence="1" id="KW-0732">Signal</keyword>
<organism evidence="2 3">
    <name type="scientific">Actinomadura gamaensis</name>
    <dbReference type="NCBI Taxonomy" id="1763541"/>
    <lineage>
        <taxon>Bacteria</taxon>
        <taxon>Bacillati</taxon>
        <taxon>Actinomycetota</taxon>
        <taxon>Actinomycetes</taxon>
        <taxon>Streptosporangiales</taxon>
        <taxon>Thermomonosporaceae</taxon>
        <taxon>Actinomadura</taxon>
    </lineage>
</organism>
<reference evidence="3" key="1">
    <citation type="journal article" date="2019" name="Int. J. Syst. Evol. Microbiol.">
        <title>The Global Catalogue of Microorganisms (GCM) 10K type strain sequencing project: providing services to taxonomists for standard genome sequencing and annotation.</title>
        <authorList>
            <consortium name="The Broad Institute Genomics Platform"/>
            <consortium name="The Broad Institute Genome Sequencing Center for Infectious Disease"/>
            <person name="Wu L."/>
            <person name="Ma J."/>
        </authorList>
    </citation>
    <scope>NUCLEOTIDE SEQUENCE [LARGE SCALE GENOMIC DNA]</scope>
    <source>
        <strain evidence="3">KLKA75</strain>
    </source>
</reference>
<dbReference type="EMBL" id="JBHSIT010000002">
    <property type="protein sequence ID" value="MFC4907392.1"/>
    <property type="molecule type" value="Genomic_DNA"/>
</dbReference>
<feature type="signal peptide" evidence="1">
    <location>
        <begin position="1"/>
        <end position="42"/>
    </location>
</feature>
<comment type="caution">
    <text evidence="2">The sequence shown here is derived from an EMBL/GenBank/DDBJ whole genome shotgun (WGS) entry which is preliminary data.</text>
</comment>
<accession>A0ABV9TTH8</accession>
<name>A0ABV9TTH8_9ACTN</name>
<protein>
    <recommendedName>
        <fullName evidence="4">Ig-like domain-containing protein</fullName>
    </recommendedName>
</protein>
<gene>
    <name evidence="2" type="ORF">ACFPCY_08675</name>
</gene>
<dbReference type="RefSeq" id="WP_378253127.1">
    <property type="nucleotide sequence ID" value="NZ_JBHSIT010000002.1"/>
</dbReference>
<keyword evidence="3" id="KW-1185">Reference proteome</keyword>
<sequence length="192" mass="19184">MRIRTPRLIRGRLSPRAAAGALTLLAGGLTAAGLATAGPASAAPVDIDCPVGTITSTFSPPLTNTTRPVTTSISEHFDCTSVLGDISSGTRTSSHTTNTSCLLAAQPPTTPEVNTYTWNTGQTSTMTYVSDTAVRAADGTVTVTKVGSVTSGLGAGEAATAVIEQPSLSLTACATTGVSSQTGTSTLEIAPA</sequence>